<sequence>MEGKGKTSGRRRQVPTLDQMLSEAKLRRSPSIFQEIIFLGPNFGHAVGYARSFLYRMSNRLQNSGKMPVDGYLNY</sequence>
<evidence type="ECO:0000313" key="1">
    <source>
        <dbReference type="EMBL" id="KAJ6981982.1"/>
    </source>
</evidence>
<dbReference type="EMBL" id="JAQIZT010000010">
    <property type="protein sequence ID" value="KAJ6981982.1"/>
    <property type="molecule type" value="Genomic_DNA"/>
</dbReference>
<name>A0AAD6Q7Q8_9ROSI</name>
<accession>A0AAD6Q7Q8</accession>
<evidence type="ECO:0000313" key="2">
    <source>
        <dbReference type="Proteomes" id="UP001164929"/>
    </source>
</evidence>
<protein>
    <submittedName>
        <fullName evidence="1">Uncharacterized protein</fullName>
    </submittedName>
</protein>
<dbReference type="AlphaFoldDB" id="A0AAD6Q7Q8"/>
<keyword evidence="2" id="KW-1185">Reference proteome</keyword>
<gene>
    <name evidence="1" type="ORF">NC653_025169</name>
</gene>
<comment type="caution">
    <text evidence="1">The sequence shown here is derived from an EMBL/GenBank/DDBJ whole genome shotgun (WGS) entry which is preliminary data.</text>
</comment>
<proteinExistence type="predicted"/>
<dbReference type="Proteomes" id="UP001164929">
    <property type="component" value="Chromosome 10"/>
</dbReference>
<organism evidence="1 2">
    <name type="scientific">Populus alba x Populus x berolinensis</name>
    <dbReference type="NCBI Taxonomy" id="444605"/>
    <lineage>
        <taxon>Eukaryota</taxon>
        <taxon>Viridiplantae</taxon>
        <taxon>Streptophyta</taxon>
        <taxon>Embryophyta</taxon>
        <taxon>Tracheophyta</taxon>
        <taxon>Spermatophyta</taxon>
        <taxon>Magnoliopsida</taxon>
        <taxon>eudicotyledons</taxon>
        <taxon>Gunneridae</taxon>
        <taxon>Pentapetalae</taxon>
        <taxon>rosids</taxon>
        <taxon>fabids</taxon>
        <taxon>Malpighiales</taxon>
        <taxon>Salicaceae</taxon>
        <taxon>Saliceae</taxon>
        <taxon>Populus</taxon>
    </lineage>
</organism>
<reference evidence="1" key="1">
    <citation type="journal article" date="2023" name="Mol. Ecol. Resour.">
        <title>Chromosome-level genome assembly of a triploid poplar Populus alba 'Berolinensis'.</title>
        <authorList>
            <person name="Chen S."/>
            <person name="Yu Y."/>
            <person name="Wang X."/>
            <person name="Wang S."/>
            <person name="Zhang T."/>
            <person name="Zhou Y."/>
            <person name="He R."/>
            <person name="Meng N."/>
            <person name="Wang Y."/>
            <person name="Liu W."/>
            <person name="Liu Z."/>
            <person name="Liu J."/>
            <person name="Guo Q."/>
            <person name="Huang H."/>
            <person name="Sederoff R.R."/>
            <person name="Wang G."/>
            <person name="Qu G."/>
            <person name="Chen S."/>
        </authorList>
    </citation>
    <scope>NUCLEOTIDE SEQUENCE</scope>
    <source>
        <strain evidence="1">SC-2020</strain>
    </source>
</reference>